<keyword evidence="2" id="KW-1185">Reference proteome</keyword>
<accession>A0AAV9S0F5</accession>
<dbReference type="AlphaFoldDB" id="A0AAV9S0F5"/>
<gene>
    <name evidence="1" type="ORF">CRENBAI_012767</name>
</gene>
<evidence type="ECO:0000313" key="1">
    <source>
        <dbReference type="EMBL" id="KAK5614650.1"/>
    </source>
</evidence>
<dbReference type="Proteomes" id="UP001311232">
    <property type="component" value="Unassembled WGS sequence"/>
</dbReference>
<evidence type="ECO:0000313" key="2">
    <source>
        <dbReference type="Proteomes" id="UP001311232"/>
    </source>
</evidence>
<protein>
    <submittedName>
        <fullName evidence="1">Uncharacterized protein</fullName>
    </submittedName>
</protein>
<organism evidence="1 2">
    <name type="scientific">Crenichthys baileyi</name>
    <name type="common">White River springfish</name>
    <dbReference type="NCBI Taxonomy" id="28760"/>
    <lineage>
        <taxon>Eukaryota</taxon>
        <taxon>Metazoa</taxon>
        <taxon>Chordata</taxon>
        <taxon>Craniata</taxon>
        <taxon>Vertebrata</taxon>
        <taxon>Euteleostomi</taxon>
        <taxon>Actinopterygii</taxon>
        <taxon>Neopterygii</taxon>
        <taxon>Teleostei</taxon>
        <taxon>Neoteleostei</taxon>
        <taxon>Acanthomorphata</taxon>
        <taxon>Ovalentaria</taxon>
        <taxon>Atherinomorphae</taxon>
        <taxon>Cyprinodontiformes</taxon>
        <taxon>Goodeidae</taxon>
        <taxon>Crenichthys</taxon>
    </lineage>
</organism>
<sequence length="107" mass="12126">MVYQRLSKENVKKETIGICQAILPGGKQELPDVIDTVHRLGKMRLNDNRPREIIFQLSCRTYRDGVWKAAKNLFEGAPSSLHRGSVPLWPVIEAAREEGKIAYYMGA</sequence>
<name>A0AAV9S0F5_9TELE</name>
<reference evidence="1 2" key="1">
    <citation type="submission" date="2021-06" db="EMBL/GenBank/DDBJ databases">
        <authorList>
            <person name="Palmer J.M."/>
        </authorList>
    </citation>
    <scope>NUCLEOTIDE SEQUENCE [LARGE SCALE GENOMIC DNA]</scope>
    <source>
        <strain evidence="1 2">MEX-2019</strain>
        <tissue evidence="1">Muscle</tissue>
    </source>
</reference>
<comment type="caution">
    <text evidence="1">The sequence shown here is derived from an EMBL/GenBank/DDBJ whole genome shotgun (WGS) entry which is preliminary data.</text>
</comment>
<proteinExistence type="predicted"/>
<dbReference type="EMBL" id="JAHHUM010001156">
    <property type="protein sequence ID" value="KAK5614650.1"/>
    <property type="molecule type" value="Genomic_DNA"/>
</dbReference>